<dbReference type="PANTHER" id="PTHR24171">
    <property type="entry name" value="ANKYRIN REPEAT DOMAIN-CONTAINING PROTEIN 39-RELATED"/>
    <property type="match status" value="1"/>
</dbReference>
<dbReference type="Pfam" id="PF12796">
    <property type="entry name" value="Ank_2"/>
    <property type="match status" value="1"/>
</dbReference>
<dbReference type="PROSITE" id="PS50297">
    <property type="entry name" value="ANK_REP_REGION"/>
    <property type="match status" value="2"/>
</dbReference>
<feature type="transmembrane region" description="Helical" evidence="5">
    <location>
        <begin position="251"/>
        <end position="274"/>
    </location>
</feature>
<keyword evidence="5" id="KW-0472">Membrane</keyword>
<keyword evidence="7" id="KW-1185">Reference proteome</keyword>
<evidence type="ECO:0000313" key="6">
    <source>
        <dbReference type="EMBL" id="MEQ2230177.1"/>
    </source>
</evidence>
<dbReference type="EMBL" id="JAHRIQ010026544">
    <property type="protein sequence ID" value="MEQ2230177.1"/>
    <property type="molecule type" value="Genomic_DNA"/>
</dbReference>
<dbReference type="PANTHER" id="PTHR24171:SF9">
    <property type="entry name" value="ANKYRIN REPEAT DOMAIN-CONTAINING PROTEIN 39"/>
    <property type="match status" value="1"/>
</dbReference>
<evidence type="ECO:0000256" key="4">
    <source>
        <dbReference type="SAM" id="MobiDB-lite"/>
    </source>
</evidence>
<dbReference type="Gene3D" id="1.25.40.20">
    <property type="entry name" value="Ankyrin repeat-containing domain"/>
    <property type="match status" value="1"/>
</dbReference>
<keyword evidence="5" id="KW-0812">Transmembrane</keyword>
<dbReference type="SMART" id="SM00248">
    <property type="entry name" value="ANK"/>
    <property type="match status" value="3"/>
</dbReference>
<sequence length="280" mass="28910">MATPRRSSKQQPGAQPSSRPRSVSIFVSPLGCPSAASEDAASLRLGAGMENVADGEVAPTSPNTTSPALALTPSSSSTASSPTTADGSESSGGSTPDSGGGKPGSCTVSGDANGAFRELFEACRNGNVSRVKKLVDAGNVNAKDMAGRKSTPLHFAAGFGRKDVVDHLLQTGANVHARDDGGLIPLHNACSFGHSEVVSLLLCQGADPNARDNWNYTPIHEAAIKGKIDVCIDKSGALCEGSKNRKREAALFNFCTIEAIGFSVMEIHLFISFVNAVHNS</sequence>
<organism evidence="6 7">
    <name type="scientific">Ilyodon furcidens</name>
    <name type="common">goldbreast splitfin</name>
    <dbReference type="NCBI Taxonomy" id="33524"/>
    <lineage>
        <taxon>Eukaryota</taxon>
        <taxon>Metazoa</taxon>
        <taxon>Chordata</taxon>
        <taxon>Craniata</taxon>
        <taxon>Vertebrata</taxon>
        <taxon>Euteleostomi</taxon>
        <taxon>Actinopterygii</taxon>
        <taxon>Neopterygii</taxon>
        <taxon>Teleostei</taxon>
        <taxon>Neoteleostei</taxon>
        <taxon>Acanthomorphata</taxon>
        <taxon>Ovalentaria</taxon>
        <taxon>Atherinomorphae</taxon>
        <taxon>Cyprinodontiformes</taxon>
        <taxon>Goodeidae</taxon>
        <taxon>Ilyodon</taxon>
    </lineage>
</organism>
<keyword evidence="1" id="KW-0677">Repeat</keyword>
<reference evidence="6 7" key="1">
    <citation type="submission" date="2021-06" db="EMBL/GenBank/DDBJ databases">
        <authorList>
            <person name="Palmer J.M."/>
        </authorList>
    </citation>
    <scope>NUCLEOTIDE SEQUENCE [LARGE SCALE GENOMIC DNA]</scope>
    <source>
        <strain evidence="7">if_2019</strain>
        <tissue evidence="6">Muscle</tissue>
    </source>
</reference>
<dbReference type="PROSITE" id="PS50088">
    <property type="entry name" value="ANK_REPEAT"/>
    <property type="match status" value="2"/>
</dbReference>
<feature type="region of interest" description="Disordered" evidence="4">
    <location>
        <begin position="53"/>
        <end position="106"/>
    </location>
</feature>
<dbReference type="PRINTS" id="PR01415">
    <property type="entry name" value="ANKYRIN"/>
</dbReference>
<comment type="caution">
    <text evidence="6">The sequence shown here is derived from an EMBL/GenBank/DDBJ whole genome shotgun (WGS) entry which is preliminary data.</text>
</comment>
<evidence type="ECO:0000313" key="7">
    <source>
        <dbReference type="Proteomes" id="UP001482620"/>
    </source>
</evidence>
<evidence type="ECO:0000256" key="2">
    <source>
        <dbReference type="ARBA" id="ARBA00023043"/>
    </source>
</evidence>
<dbReference type="Proteomes" id="UP001482620">
    <property type="component" value="Unassembled WGS sequence"/>
</dbReference>
<proteinExistence type="predicted"/>
<name>A0ABV0TB99_9TELE</name>
<feature type="compositionally biased region" description="Polar residues" evidence="4">
    <location>
        <begin position="9"/>
        <end position="21"/>
    </location>
</feature>
<protein>
    <submittedName>
        <fullName evidence="6">Uncharacterized protein</fullName>
    </submittedName>
</protein>
<evidence type="ECO:0000256" key="5">
    <source>
        <dbReference type="SAM" id="Phobius"/>
    </source>
</evidence>
<feature type="repeat" description="ANK" evidence="3">
    <location>
        <begin position="181"/>
        <end position="213"/>
    </location>
</feature>
<feature type="region of interest" description="Disordered" evidence="4">
    <location>
        <begin position="1"/>
        <end position="37"/>
    </location>
</feature>
<keyword evidence="2 3" id="KW-0040">ANK repeat</keyword>
<evidence type="ECO:0000256" key="1">
    <source>
        <dbReference type="ARBA" id="ARBA00022737"/>
    </source>
</evidence>
<feature type="compositionally biased region" description="Low complexity" evidence="4">
    <location>
        <begin position="64"/>
        <end position="97"/>
    </location>
</feature>
<keyword evidence="5" id="KW-1133">Transmembrane helix</keyword>
<dbReference type="InterPro" id="IPR036770">
    <property type="entry name" value="Ankyrin_rpt-contain_sf"/>
</dbReference>
<feature type="repeat" description="ANK" evidence="3">
    <location>
        <begin position="148"/>
        <end position="180"/>
    </location>
</feature>
<accession>A0ABV0TB99</accession>
<dbReference type="SUPFAM" id="SSF48403">
    <property type="entry name" value="Ankyrin repeat"/>
    <property type="match status" value="1"/>
</dbReference>
<gene>
    <name evidence="6" type="ORF">ILYODFUR_026549</name>
</gene>
<dbReference type="InterPro" id="IPR002110">
    <property type="entry name" value="Ankyrin_rpt"/>
</dbReference>
<evidence type="ECO:0000256" key="3">
    <source>
        <dbReference type="PROSITE-ProRule" id="PRU00023"/>
    </source>
</evidence>